<protein>
    <submittedName>
        <fullName evidence="1">Uncharacterized protein</fullName>
    </submittedName>
</protein>
<dbReference type="Proteomes" id="UP000092460">
    <property type="component" value="Unassembled WGS sequence"/>
</dbReference>
<dbReference type="EMBL" id="JXJN01014862">
    <property type="status" value="NOT_ANNOTATED_CDS"/>
    <property type="molecule type" value="Genomic_DNA"/>
</dbReference>
<dbReference type="VEuPathDB" id="VectorBase:GPPI031009"/>
<reference evidence="2" key="1">
    <citation type="submission" date="2015-01" db="EMBL/GenBank/DDBJ databases">
        <authorList>
            <person name="Aksoy S."/>
            <person name="Warren W."/>
            <person name="Wilson R.K."/>
        </authorList>
    </citation>
    <scope>NUCLEOTIDE SEQUENCE [LARGE SCALE GENOMIC DNA]</scope>
    <source>
        <strain evidence="2">IAEA</strain>
    </source>
</reference>
<proteinExistence type="predicted"/>
<dbReference type="AlphaFoldDB" id="A0A1B0BI83"/>
<organism evidence="1 2">
    <name type="scientific">Glossina palpalis gambiensis</name>
    <dbReference type="NCBI Taxonomy" id="67801"/>
    <lineage>
        <taxon>Eukaryota</taxon>
        <taxon>Metazoa</taxon>
        <taxon>Ecdysozoa</taxon>
        <taxon>Arthropoda</taxon>
        <taxon>Hexapoda</taxon>
        <taxon>Insecta</taxon>
        <taxon>Pterygota</taxon>
        <taxon>Neoptera</taxon>
        <taxon>Endopterygota</taxon>
        <taxon>Diptera</taxon>
        <taxon>Brachycera</taxon>
        <taxon>Muscomorpha</taxon>
        <taxon>Hippoboscoidea</taxon>
        <taxon>Glossinidae</taxon>
        <taxon>Glossina</taxon>
    </lineage>
</organism>
<reference evidence="1" key="2">
    <citation type="submission" date="2020-05" db="UniProtKB">
        <authorList>
            <consortium name="EnsemblMetazoa"/>
        </authorList>
    </citation>
    <scope>IDENTIFICATION</scope>
    <source>
        <strain evidence="1">IAEA</strain>
    </source>
</reference>
<keyword evidence="2" id="KW-1185">Reference proteome</keyword>
<evidence type="ECO:0000313" key="1">
    <source>
        <dbReference type="EnsemblMetazoa" id="GPPI031009-PA"/>
    </source>
</evidence>
<evidence type="ECO:0000313" key="2">
    <source>
        <dbReference type="Proteomes" id="UP000092460"/>
    </source>
</evidence>
<accession>A0A1B0BI83</accession>
<dbReference type="EnsemblMetazoa" id="GPPI031009-RA">
    <property type="protein sequence ID" value="GPPI031009-PA"/>
    <property type="gene ID" value="GPPI031009"/>
</dbReference>
<sequence>MYCCLAMPTTIISHPLLLTKEFHIMHIRVRIYATTPPMTLLQLNIIIINIFLAKKCELALCLCQVREAKQSVFYELSLGRGKRVNWGVIVIPSPHRHTASATINSIGKSKGFRIRFQTFLTKIECSGLNSLLTESYVSSVYYVDTSTQAVGLN</sequence>
<name>A0A1B0BI83_9MUSC</name>